<dbReference type="PANTHER" id="PTHR22769:SF56">
    <property type="entry name" value="8-OXO-DGDP PHOSPHATASE NUDT18"/>
    <property type="match status" value="1"/>
</dbReference>
<evidence type="ECO:0000256" key="1">
    <source>
        <dbReference type="ARBA" id="ARBA00022801"/>
    </source>
</evidence>
<protein>
    <submittedName>
        <fullName evidence="4">8-oxo-dGDP phosphatase NUDT18-like</fullName>
    </submittedName>
</protein>
<dbReference type="PANTHER" id="PTHR22769">
    <property type="entry name" value="MUTT/NUDIX HYDROLASE"/>
    <property type="match status" value="1"/>
</dbReference>
<dbReference type="KEGG" id="aten:116299913"/>
<evidence type="ECO:0000259" key="2">
    <source>
        <dbReference type="PROSITE" id="PS51462"/>
    </source>
</evidence>
<dbReference type="GO" id="GO:0044716">
    <property type="term" value="F:8-oxo-GDP phosphatase activity"/>
    <property type="evidence" value="ECO:0007669"/>
    <property type="project" value="TreeGrafter"/>
</dbReference>
<dbReference type="SUPFAM" id="SSF55811">
    <property type="entry name" value="Nudix"/>
    <property type="match status" value="1"/>
</dbReference>
<gene>
    <name evidence="4" type="primary">LOC116299913</name>
</gene>
<dbReference type="Proteomes" id="UP000515163">
    <property type="component" value="Unplaced"/>
</dbReference>
<dbReference type="GO" id="GO:0044715">
    <property type="term" value="F:8-oxo-dGDP phosphatase activity"/>
    <property type="evidence" value="ECO:0007669"/>
    <property type="project" value="TreeGrafter"/>
</dbReference>
<dbReference type="InterPro" id="IPR000086">
    <property type="entry name" value="NUDIX_hydrolase_dom"/>
</dbReference>
<dbReference type="PROSITE" id="PS51462">
    <property type="entry name" value="NUDIX"/>
    <property type="match status" value="1"/>
</dbReference>
<dbReference type="AlphaFoldDB" id="A0A6P8IEP0"/>
<evidence type="ECO:0000313" key="4">
    <source>
        <dbReference type="RefSeq" id="XP_031564490.1"/>
    </source>
</evidence>
<name>A0A6P8IEP0_ACTTE</name>
<keyword evidence="3" id="KW-1185">Reference proteome</keyword>
<feature type="domain" description="Nudix hydrolase" evidence="2">
    <location>
        <begin position="54"/>
        <end position="183"/>
    </location>
</feature>
<accession>A0A6P8IEP0</accession>
<dbReference type="Gene3D" id="3.90.79.10">
    <property type="entry name" value="Nucleoside Triphosphate Pyrophosphohydrolase"/>
    <property type="match status" value="1"/>
</dbReference>
<dbReference type="PROSITE" id="PS00893">
    <property type="entry name" value="NUDIX_BOX"/>
    <property type="match status" value="1"/>
</dbReference>
<reference evidence="4" key="1">
    <citation type="submission" date="2025-08" db="UniProtKB">
        <authorList>
            <consortium name="RefSeq"/>
        </authorList>
    </citation>
    <scope>IDENTIFICATION</scope>
    <source>
        <tissue evidence="4">Tentacle</tissue>
    </source>
</reference>
<proteinExistence type="predicted"/>
<organism evidence="3 4">
    <name type="scientific">Actinia tenebrosa</name>
    <name type="common">Australian red waratah sea anemone</name>
    <dbReference type="NCBI Taxonomy" id="6105"/>
    <lineage>
        <taxon>Eukaryota</taxon>
        <taxon>Metazoa</taxon>
        <taxon>Cnidaria</taxon>
        <taxon>Anthozoa</taxon>
        <taxon>Hexacorallia</taxon>
        <taxon>Actiniaria</taxon>
        <taxon>Actiniidae</taxon>
        <taxon>Actinia</taxon>
    </lineage>
</organism>
<sequence length="333" mass="37734">MDQLFSELKEIVLKDLSKEKSSDSPRKTTKEKAKKDLKTGVEVEFDRPLVLKADLCYIVSAVIIENGKVLMMKEAKKSCRGLWYLPAGRLEKNESLIEGVKREVLEETGLHFEPTSLISVDNSRVLSWQRFNFTGNVTGGKLKTIKDEDKESMEAGWFEPQEVFSRSLPLRAPDIIPHIKSTLKWKEMKERDPIYTSLPVPLPHERIKIQVVLVSCDGNNGIKICLDKEYSMGFLHCTPSTLFCSVYDTVYTILKRALGIDKVDYQLHGIISIEHVGKPHGAADGACLTLLAEFIPTSQPKPSNPGRYFWLEADERLKSRIRQLLEKGCVKIV</sequence>
<dbReference type="RefSeq" id="XP_031564490.1">
    <property type="nucleotide sequence ID" value="XM_031708630.1"/>
</dbReference>
<keyword evidence="1" id="KW-0378">Hydrolase</keyword>
<dbReference type="Pfam" id="PF00293">
    <property type="entry name" value="NUDIX"/>
    <property type="match status" value="1"/>
</dbReference>
<dbReference type="InParanoid" id="A0A6P8IEP0"/>
<dbReference type="InterPro" id="IPR015797">
    <property type="entry name" value="NUDIX_hydrolase-like_dom_sf"/>
</dbReference>
<dbReference type="FunCoup" id="A0A6P8IEP0">
    <property type="interactions" value="845"/>
</dbReference>
<dbReference type="OrthoDB" id="10005910at2759"/>
<evidence type="ECO:0000313" key="3">
    <source>
        <dbReference type="Proteomes" id="UP000515163"/>
    </source>
</evidence>
<dbReference type="InterPro" id="IPR020084">
    <property type="entry name" value="NUDIX_hydrolase_CS"/>
</dbReference>
<dbReference type="GeneID" id="116299913"/>